<dbReference type="OrthoDB" id="6619753at2759"/>
<feature type="coiled-coil region" evidence="7">
    <location>
        <begin position="228"/>
        <end position="258"/>
    </location>
</feature>
<dbReference type="InterPro" id="IPR038844">
    <property type="entry name" value="CFAP157"/>
</dbReference>
<dbReference type="RefSeq" id="XP_003245401.1">
    <property type="nucleotide sequence ID" value="XM_003245353.3"/>
</dbReference>
<dbReference type="AlphaFoldDB" id="A0A8R1W698"/>
<keyword evidence="6" id="KW-0966">Cell projection</keyword>
<evidence type="ECO:0000256" key="2">
    <source>
        <dbReference type="ARBA" id="ARBA00010841"/>
    </source>
</evidence>
<reference evidence="9" key="1">
    <citation type="submission" date="2010-06" db="EMBL/GenBank/DDBJ databases">
        <authorList>
            <person name="Jiang H."/>
            <person name="Abraham K."/>
            <person name="Ali S."/>
            <person name="Alsbrooks S.L."/>
            <person name="Anim B.N."/>
            <person name="Anosike U.S."/>
            <person name="Attaway T."/>
            <person name="Bandaranaike D.P."/>
            <person name="Battles P.K."/>
            <person name="Bell S.N."/>
            <person name="Bell A.V."/>
            <person name="Beltran B."/>
            <person name="Bickham C."/>
            <person name="Bustamante Y."/>
            <person name="Caleb T."/>
            <person name="Canada A."/>
            <person name="Cardenas V."/>
            <person name="Carter K."/>
            <person name="Chacko J."/>
            <person name="Chandrabose M.N."/>
            <person name="Chavez D."/>
            <person name="Chavez A."/>
            <person name="Chen L."/>
            <person name="Chu H.-S."/>
            <person name="Claassen K.J."/>
            <person name="Cockrell R."/>
            <person name="Collins M."/>
            <person name="Cooper J.A."/>
            <person name="Cree A."/>
            <person name="Curry S.M."/>
            <person name="Da Y."/>
            <person name="Dao M.D."/>
            <person name="Das B."/>
            <person name="Davila M.-L."/>
            <person name="Davy-Carroll L."/>
            <person name="Denson S."/>
            <person name="Dinh H."/>
            <person name="Ebong V.E."/>
            <person name="Edwards J.R."/>
            <person name="Egan A."/>
            <person name="El-Daye J."/>
            <person name="Escobedo L."/>
            <person name="Fernandez S."/>
            <person name="Fernando P.R."/>
            <person name="Flagg N."/>
            <person name="Forbes L.D."/>
            <person name="Fowler R.G."/>
            <person name="Fu Q."/>
            <person name="Gabisi R.A."/>
            <person name="Ganer J."/>
            <person name="Garbino Pronczuk A."/>
            <person name="Garcia R.M."/>
            <person name="Garner T."/>
            <person name="Garrett T.E."/>
            <person name="Gonzalez D.A."/>
            <person name="Hamid H."/>
            <person name="Hawkins E.S."/>
            <person name="Hirani K."/>
            <person name="Hogues M.E."/>
            <person name="Hollins B."/>
            <person name="Hsiao C.-H."/>
            <person name="Jabil R."/>
            <person name="James M.L."/>
            <person name="Jhangiani S.N."/>
            <person name="Johnson B."/>
            <person name="Johnson Q."/>
            <person name="Joshi V."/>
            <person name="Kalu J.B."/>
            <person name="Kam C."/>
            <person name="Kashfia A."/>
            <person name="Keebler J."/>
            <person name="Kisamo H."/>
            <person name="Kovar C.L."/>
            <person name="Lago L.A."/>
            <person name="Lai C.-Y."/>
            <person name="Laidlaw J."/>
            <person name="Lara F."/>
            <person name="Le T.-K."/>
            <person name="Lee S.L."/>
            <person name="Legall F.H."/>
            <person name="Lemon S.J."/>
            <person name="Lewis L.R."/>
            <person name="Li B."/>
            <person name="Liu Y."/>
            <person name="Liu Y.-S."/>
            <person name="Lopez J."/>
            <person name="Lozado R.J."/>
            <person name="Lu J."/>
            <person name="Madu R.C."/>
            <person name="Maheshwari M."/>
            <person name="Maheshwari R."/>
            <person name="Malloy K."/>
            <person name="Martinez E."/>
            <person name="Mathew T."/>
            <person name="Mercado I.C."/>
            <person name="Mercado C."/>
            <person name="Meyer B."/>
            <person name="Montgomery K."/>
            <person name="Morgan M.B."/>
            <person name="Munidasa M."/>
            <person name="Nazareth L.V."/>
            <person name="Nelson J."/>
            <person name="Ng B.M."/>
            <person name="Nguyen N.B."/>
            <person name="Nguyen P.Q."/>
            <person name="Nguyen T."/>
            <person name="Obregon M."/>
            <person name="Okwuonu G.O."/>
            <person name="Onwere C.G."/>
            <person name="Orozco G."/>
            <person name="Parra A."/>
            <person name="Patel S."/>
            <person name="Patil S."/>
            <person name="Perez A."/>
            <person name="Perez Y."/>
            <person name="Pham C."/>
            <person name="Primus E.L."/>
            <person name="Pu L.-L."/>
            <person name="Puazo M."/>
            <person name="Qin X."/>
            <person name="Quiroz J.B."/>
            <person name="Reese J."/>
            <person name="Richards S."/>
            <person name="Rives C.M."/>
            <person name="Robberts R."/>
            <person name="Ruiz S.J."/>
            <person name="Ruiz M.J."/>
            <person name="Santibanez J."/>
            <person name="Schneider B.W."/>
            <person name="Sisson I."/>
            <person name="Smith M."/>
            <person name="Sodergren E."/>
            <person name="Song X.-Z."/>
            <person name="Song B.B."/>
            <person name="Summersgill H."/>
            <person name="Thelus R."/>
            <person name="Thornton R.D."/>
            <person name="Trejos Z.Y."/>
            <person name="Usmani K."/>
            <person name="Vattathil S."/>
            <person name="Villasana D."/>
            <person name="Walker D.L."/>
            <person name="Wang S."/>
            <person name="Wang K."/>
            <person name="White C.S."/>
            <person name="Williams A.C."/>
            <person name="Williamson J."/>
            <person name="Wilson K."/>
            <person name="Woghiren I.O."/>
            <person name="Woodworth J.R."/>
            <person name="Worley K.C."/>
            <person name="Wright R.A."/>
            <person name="Wu W."/>
            <person name="Young L."/>
            <person name="Zhang L."/>
            <person name="Zhang J."/>
            <person name="Zhu Y."/>
            <person name="Muzny D.M."/>
            <person name="Weinstock G."/>
            <person name="Gibbs R.A."/>
        </authorList>
    </citation>
    <scope>NUCLEOTIDE SEQUENCE [LARGE SCALE GENOMIC DNA]</scope>
    <source>
        <strain evidence="9">LSR1</strain>
    </source>
</reference>
<dbReference type="EnsemblMetazoa" id="XM_003245353.4">
    <property type="protein sequence ID" value="XP_003245401.1"/>
    <property type="gene ID" value="LOC100570726"/>
</dbReference>
<proteinExistence type="inferred from homology"/>
<organism evidence="8 9">
    <name type="scientific">Acyrthosiphon pisum</name>
    <name type="common">Pea aphid</name>
    <dbReference type="NCBI Taxonomy" id="7029"/>
    <lineage>
        <taxon>Eukaryota</taxon>
        <taxon>Metazoa</taxon>
        <taxon>Ecdysozoa</taxon>
        <taxon>Arthropoda</taxon>
        <taxon>Hexapoda</taxon>
        <taxon>Insecta</taxon>
        <taxon>Pterygota</taxon>
        <taxon>Neoptera</taxon>
        <taxon>Paraneoptera</taxon>
        <taxon>Hemiptera</taxon>
        <taxon>Sternorrhyncha</taxon>
        <taxon>Aphidomorpha</taxon>
        <taxon>Aphidoidea</taxon>
        <taxon>Aphididae</taxon>
        <taxon>Macrosiphini</taxon>
        <taxon>Acyrthosiphon</taxon>
    </lineage>
</organism>
<keyword evidence="5" id="KW-0969">Cilium</keyword>
<reference evidence="8" key="2">
    <citation type="submission" date="2022-06" db="UniProtKB">
        <authorList>
            <consortium name="EnsemblMetazoa"/>
        </authorList>
    </citation>
    <scope>IDENTIFICATION</scope>
</reference>
<evidence type="ECO:0000256" key="3">
    <source>
        <dbReference type="ARBA" id="ARBA00014087"/>
    </source>
</evidence>
<comment type="similarity">
    <text evidence="2">Belongs to the CFAP157 family.</text>
</comment>
<comment type="subcellular location">
    <subcellularLocation>
        <location evidence="1">Cell projection</location>
        <location evidence="1">Cilium</location>
    </subcellularLocation>
</comment>
<dbReference type="GO" id="GO:0008017">
    <property type="term" value="F:microtubule binding"/>
    <property type="evidence" value="ECO:0007669"/>
    <property type="project" value="TreeGrafter"/>
</dbReference>
<dbReference type="Gene3D" id="1.20.5.1700">
    <property type="match status" value="1"/>
</dbReference>
<dbReference type="GeneID" id="100570726"/>
<keyword evidence="4 7" id="KW-0175">Coiled coil</keyword>
<dbReference type="Proteomes" id="UP000007819">
    <property type="component" value="Chromosome A2"/>
</dbReference>
<accession>A0A8R1W698</accession>
<evidence type="ECO:0000313" key="9">
    <source>
        <dbReference type="Proteomes" id="UP000007819"/>
    </source>
</evidence>
<keyword evidence="9" id="KW-1185">Reference proteome</keyword>
<name>A0A8R1W698_ACYPI</name>
<evidence type="ECO:0000313" key="8">
    <source>
        <dbReference type="EnsemblMetazoa" id="XP_003245401.1"/>
    </source>
</evidence>
<feature type="coiled-coil region" evidence="7">
    <location>
        <begin position="28"/>
        <end position="101"/>
    </location>
</feature>
<evidence type="ECO:0000256" key="1">
    <source>
        <dbReference type="ARBA" id="ARBA00004138"/>
    </source>
</evidence>
<evidence type="ECO:0000256" key="5">
    <source>
        <dbReference type="ARBA" id="ARBA00023069"/>
    </source>
</evidence>
<protein>
    <recommendedName>
        <fullName evidence="3">Cilia- and flagella-associated protein 157</fullName>
    </recommendedName>
</protein>
<evidence type="ECO:0000256" key="6">
    <source>
        <dbReference type="ARBA" id="ARBA00023273"/>
    </source>
</evidence>
<dbReference type="PANTHER" id="PTHR31954:SF1">
    <property type="entry name" value="CILIA- AND FLAGELLA-ASSOCIATED PROTEIN 157"/>
    <property type="match status" value="1"/>
</dbReference>
<dbReference type="GO" id="GO:0036064">
    <property type="term" value="C:ciliary basal body"/>
    <property type="evidence" value="ECO:0007669"/>
    <property type="project" value="TreeGrafter"/>
</dbReference>
<evidence type="ECO:0000256" key="4">
    <source>
        <dbReference type="ARBA" id="ARBA00023054"/>
    </source>
</evidence>
<dbReference type="KEGG" id="api:100570726"/>
<evidence type="ECO:0000256" key="7">
    <source>
        <dbReference type="SAM" id="Coils"/>
    </source>
</evidence>
<sequence length="405" mass="47484">MAQTSKDKIDQEKIKINEVGKTFFEIQFDAKEKIITRLNDEIKDFNNKNEKFKGKTNRLNKKLKDDYEYLKKILDEKTNFKKQLKEEIAQLKQEFDSMDEKGISKLKEQHDEFIREAGKYKSITAIYVGRLNKLHEFSKQEKILEQKYTDIKEQNVITDKNYYIALKNLEENKYKSEQISKINMLKRCVDFLLHMKKQSLAVECPVEGASTKEVLDLKEMVNIGNKQNAIHEQKVLNLKEENKLLNDALKKLSKSNREKITQNIIDDYLKKKNYVDLRPYNTRQDVRILGSKLTNAKNFPGIQRQDKHKVKVGHAARISFVAKVDSDDAEMQAVDRNLHAAQVKLRDTLSANELLNRRIWKAQDVLLSVYEKAAVHLEEIKSNTDDSKEKMNDFIQNLEKDLRTI</sequence>
<dbReference type="PANTHER" id="PTHR31954">
    <property type="entry name" value="CILIA- AND FLAGELLA-ASSOCIATED PROTEIN 157"/>
    <property type="match status" value="1"/>
</dbReference>